<sequence length="161" mass="17494">MERSTTWHSLELLDVGTNLFTGLAGIVMYNSKLMRTFWRRHVTSCCVLYFVVHGSLSQAVVRPPLFAVAARRSSSFVVVHPSSFRDQKGSNGGRGARERMRAPPTSIAAADANLRSGFGTPPPPPPPLAILSRQSSAVSTTMDWNSTCDLGGLAVKHNLNR</sequence>
<comment type="caution">
    <text evidence="1">The sequence shown here is derived from an EMBL/GenBank/DDBJ whole genome shotgun (WGS) entry which is preliminary data.</text>
</comment>
<proteinExistence type="predicted"/>
<evidence type="ECO:0000313" key="2">
    <source>
        <dbReference type="Proteomes" id="UP001060215"/>
    </source>
</evidence>
<organism evidence="1 2">
    <name type="scientific">Camellia lanceoleosa</name>
    <dbReference type="NCBI Taxonomy" id="1840588"/>
    <lineage>
        <taxon>Eukaryota</taxon>
        <taxon>Viridiplantae</taxon>
        <taxon>Streptophyta</taxon>
        <taxon>Embryophyta</taxon>
        <taxon>Tracheophyta</taxon>
        <taxon>Spermatophyta</taxon>
        <taxon>Magnoliopsida</taxon>
        <taxon>eudicotyledons</taxon>
        <taxon>Gunneridae</taxon>
        <taxon>Pentapetalae</taxon>
        <taxon>asterids</taxon>
        <taxon>Ericales</taxon>
        <taxon>Theaceae</taxon>
        <taxon>Camellia</taxon>
    </lineage>
</organism>
<accession>A0ACC0IAV8</accession>
<name>A0ACC0IAV8_9ERIC</name>
<evidence type="ECO:0000313" key="1">
    <source>
        <dbReference type="EMBL" id="KAI8022668.1"/>
    </source>
</evidence>
<gene>
    <name evidence="1" type="ORF">LOK49_LG03G01493</name>
</gene>
<reference evidence="1 2" key="1">
    <citation type="journal article" date="2022" name="Plant J.">
        <title>Chromosome-level genome of Camellia lanceoleosa provides a valuable resource for understanding genome evolution and self-incompatibility.</title>
        <authorList>
            <person name="Gong W."/>
            <person name="Xiao S."/>
            <person name="Wang L."/>
            <person name="Liao Z."/>
            <person name="Chang Y."/>
            <person name="Mo W."/>
            <person name="Hu G."/>
            <person name="Li W."/>
            <person name="Zhao G."/>
            <person name="Zhu H."/>
            <person name="Hu X."/>
            <person name="Ji K."/>
            <person name="Xiang X."/>
            <person name="Song Q."/>
            <person name="Yuan D."/>
            <person name="Jin S."/>
            <person name="Zhang L."/>
        </authorList>
    </citation>
    <scope>NUCLEOTIDE SEQUENCE [LARGE SCALE GENOMIC DNA]</scope>
    <source>
        <strain evidence="1">SQ_2022a</strain>
    </source>
</reference>
<protein>
    <submittedName>
        <fullName evidence="1">Uncharacterized protein</fullName>
    </submittedName>
</protein>
<keyword evidence="2" id="KW-1185">Reference proteome</keyword>
<dbReference type="EMBL" id="CM045763">
    <property type="protein sequence ID" value="KAI8022668.1"/>
    <property type="molecule type" value="Genomic_DNA"/>
</dbReference>
<dbReference type="Proteomes" id="UP001060215">
    <property type="component" value="Chromosome 6"/>
</dbReference>